<evidence type="ECO:0000313" key="2">
    <source>
        <dbReference type="Proteomes" id="UP000828390"/>
    </source>
</evidence>
<gene>
    <name evidence="1" type="ORF">DPMN_119634</name>
</gene>
<dbReference type="AlphaFoldDB" id="A0A9D4JMV5"/>
<evidence type="ECO:0000313" key="1">
    <source>
        <dbReference type="EMBL" id="KAH3818046.1"/>
    </source>
</evidence>
<organism evidence="1 2">
    <name type="scientific">Dreissena polymorpha</name>
    <name type="common">Zebra mussel</name>
    <name type="synonym">Mytilus polymorpha</name>
    <dbReference type="NCBI Taxonomy" id="45954"/>
    <lineage>
        <taxon>Eukaryota</taxon>
        <taxon>Metazoa</taxon>
        <taxon>Spiralia</taxon>
        <taxon>Lophotrochozoa</taxon>
        <taxon>Mollusca</taxon>
        <taxon>Bivalvia</taxon>
        <taxon>Autobranchia</taxon>
        <taxon>Heteroconchia</taxon>
        <taxon>Euheterodonta</taxon>
        <taxon>Imparidentia</taxon>
        <taxon>Neoheterodontei</taxon>
        <taxon>Myida</taxon>
        <taxon>Dreissenoidea</taxon>
        <taxon>Dreissenidae</taxon>
        <taxon>Dreissena</taxon>
    </lineage>
</organism>
<dbReference type="EMBL" id="JAIWYP010000005">
    <property type="protein sequence ID" value="KAH3818046.1"/>
    <property type="molecule type" value="Genomic_DNA"/>
</dbReference>
<protein>
    <submittedName>
        <fullName evidence="1">Uncharacterized protein</fullName>
    </submittedName>
</protein>
<reference evidence="1" key="1">
    <citation type="journal article" date="2019" name="bioRxiv">
        <title>The Genome of the Zebra Mussel, Dreissena polymorpha: A Resource for Invasive Species Research.</title>
        <authorList>
            <person name="McCartney M.A."/>
            <person name="Auch B."/>
            <person name="Kono T."/>
            <person name="Mallez S."/>
            <person name="Zhang Y."/>
            <person name="Obille A."/>
            <person name="Becker A."/>
            <person name="Abrahante J.E."/>
            <person name="Garbe J."/>
            <person name="Badalamenti J.P."/>
            <person name="Herman A."/>
            <person name="Mangelson H."/>
            <person name="Liachko I."/>
            <person name="Sullivan S."/>
            <person name="Sone E.D."/>
            <person name="Koren S."/>
            <person name="Silverstein K.A.T."/>
            <person name="Beckman K.B."/>
            <person name="Gohl D.M."/>
        </authorList>
    </citation>
    <scope>NUCLEOTIDE SEQUENCE</scope>
    <source>
        <strain evidence="1">Duluth1</strain>
        <tissue evidence="1">Whole animal</tissue>
    </source>
</reference>
<reference evidence="1" key="2">
    <citation type="submission" date="2020-11" db="EMBL/GenBank/DDBJ databases">
        <authorList>
            <person name="McCartney M.A."/>
            <person name="Auch B."/>
            <person name="Kono T."/>
            <person name="Mallez S."/>
            <person name="Becker A."/>
            <person name="Gohl D.M."/>
            <person name="Silverstein K.A.T."/>
            <person name="Koren S."/>
            <person name="Bechman K.B."/>
            <person name="Herman A."/>
            <person name="Abrahante J.E."/>
            <person name="Garbe J."/>
        </authorList>
    </citation>
    <scope>NUCLEOTIDE SEQUENCE</scope>
    <source>
        <strain evidence="1">Duluth1</strain>
        <tissue evidence="1">Whole animal</tissue>
    </source>
</reference>
<name>A0A9D4JMV5_DREPO</name>
<comment type="caution">
    <text evidence="1">The sequence shown here is derived from an EMBL/GenBank/DDBJ whole genome shotgun (WGS) entry which is preliminary data.</text>
</comment>
<proteinExistence type="predicted"/>
<dbReference type="Proteomes" id="UP000828390">
    <property type="component" value="Unassembled WGS sequence"/>
</dbReference>
<accession>A0A9D4JMV5</accession>
<sequence>MFVFRRWQGGTLGCGDQGDGSAVTGTICSSCGIVGEIKVFEVRDRKLHCVFVSENMKDAAGHAVPMRQVRSLLGRGDNLYYGDDASARQSALPYPTTRCGDIMLTSAYDLDTGRGYLNGKEIEIYSIVIASSLSAVHHLLVWRKSETEFSETEDDARLDVLVFIGLSQPS</sequence>
<keyword evidence="2" id="KW-1185">Reference proteome</keyword>